<name>A0A3Q9F489_9STRE</name>
<dbReference type="AlphaFoldDB" id="A0A3Q9F489"/>
<dbReference type="KEGG" id="spei:EHW89_05700"/>
<gene>
    <name evidence="1" type="ORF">EHW89_05700</name>
</gene>
<evidence type="ECO:0000313" key="2">
    <source>
        <dbReference type="Proteomes" id="UP000272924"/>
    </source>
</evidence>
<sequence length="78" mass="9396">MRKKKAKYKKVTEAEAHQHLKELSEKMVDLPLNSPEVEELRNAIERARKTRQFGYLELEYLYKVMTELLEEFKPKSQK</sequence>
<reference evidence="2" key="1">
    <citation type="submission" date="2018-12" db="EMBL/GenBank/DDBJ databases">
        <title>Genome sequencing of Streptococcus sp. KCOM 2412 (= ChDC F135).</title>
        <authorList>
            <person name="Kook J.-K."/>
            <person name="Park S.-N."/>
            <person name="Lim Y.K."/>
        </authorList>
    </citation>
    <scope>NUCLEOTIDE SEQUENCE [LARGE SCALE GENOMIC DNA]</scope>
    <source>
        <strain evidence="2">KCOM 2412</strain>
    </source>
</reference>
<proteinExistence type="predicted"/>
<organism evidence="1 2">
    <name type="scientific">Streptococcus periodonticum</name>
    <dbReference type="NCBI Taxonomy" id="2490633"/>
    <lineage>
        <taxon>Bacteria</taxon>
        <taxon>Bacillati</taxon>
        <taxon>Bacillota</taxon>
        <taxon>Bacilli</taxon>
        <taxon>Lactobacillales</taxon>
        <taxon>Streptococcaceae</taxon>
        <taxon>Streptococcus</taxon>
    </lineage>
</organism>
<protein>
    <submittedName>
        <fullName evidence="1">XRE family transcriptional regulator</fullName>
    </submittedName>
</protein>
<keyword evidence="2" id="KW-1185">Reference proteome</keyword>
<dbReference type="RefSeq" id="WP_126467214.1">
    <property type="nucleotide sequence ID" value="NZ_CP034543.1"/>
</dbReference>
<accession>A0A3Q9F489</accession>
<dbReference type="EMBL" id="CP034543">
    <property type="protein sequence ID" value="AZQ41977.1"/>
    <property type="molecule type" value="Genomic_DNA"/>
</dbReference>
<evidence type="ECO:0000313" key="1">
    <source>
        <dbReference type="EMBL" id="AZQ41977.1"/>
    </source>
</evidence>
<dbReference type="Proteomes" id="UP000272924">
    <property type="component" value="Chromosome"/>
</dbReference>